<dbReference type="AlphaFoldDB" id="A0AAD9N6U1"/>
<comment type="caution">
    <text evidence="1">The sequence shown here is derived from an EMBL/GenBank/DDBJ whole genome shotgun (WGS) entry which is preliminary data.</text>
</comment>
<evidence type="ECO:0000313" key="2">
    <source>
        <dbReference type="Proteomes" id="UP001209878"/>
    </source>
</evidence>
<proteinExistence type="predicted"/>
<sequence length="69" mass="7503">MVDSWSIEELVSTYDFVATEGHHCVTGRFDVNCKKECHCSGATEDCQKKNGGCQTECAPHFQGSTCQGA</sequence>
<reference evidence="1" key="1">
    <citation type="journal article" date="2023" name="Mol. Biol. Evol.">
        <title>Third-Generation Sequencing Reveals the Adaptive Role of the Epigenome in Three Deep-Sea Polychaetes.</title>
        <authorList>
            <person name="Perez M."/>
            <person name="Aroh O."/>
            <person name="Sun Y."/>
            <person name="Lan Y."/>
            <person name="Juniper S.K."/>
            <person name="Young C.R."/>
            <person name="Angers B."/>
            <person name="Qian P.Y."/>
        </authorList>
    </citation>
    <scope>NUCLEOTIDE SEQUENCE</scope>
    <source>
        <strain evidence="1">R07B-5</strain>
    </source>
</reference>
<organism evidence="1 2">
    <name type="scientific">Ridgeia piscesae</name>
    <name type="common">Tubeworm</name>
    <dbReference type="NCBI Taxonomy" id="27915"/>
    <lineage>
        <taxon>Eukaryota</taxon>
        <taxon>Metazoa</taxon>
        <taxon>Spiralia</taxon>
        <taxon>Lophotrochozoa</taxon>
        <taxon>Annelida</taxon>
        <taxon>Polychaeta</taxon>
        <taxon>Sedentaria</taxon>
        <taxon>Canalipalpata</taxon>
        <taxon>Sabellida</taxon>
        <taxon>Siboglinidae</taxon>
        <taxon>Ridgeia</taxon>
    </lineage>
</organism>
<gene>
    <name evidence="1" type="ORF">NP493_1861g00013</name>
</gene>
<evidence type="ECO:0000313" key="1">
    <source>
        <dbReference type="EMBL" id="KAK2157643.1"/>
    </source>
</evidence>
<keyword evidence="2" id="KW-1185">Reference proteome</keyword>
<accession>A0AAD9N6U1</accession>
<name>A0AAD9N6U1_RIDPI</name>
<dbReference type="Proteomes" id="UP001209878">
    <property type="component" value="Unassembled WGS sequence"/>
</dbReference>
<dbReference type="EMBL" id="JAODUO010001863">
    <property type="protein sequence ID" value="KAK2157643.1"/>
    <property type="molecule type" value="Genomic_DNA"/>
</dbReference>
<protein>
    <submittedName>
        <fullName evidence="1">Uncharacterized protein</fullName>
    </submittedName>
</protein>